<keyword evidence="1" id="KW-0611">Plant defense</keyword>
<organism evidence="4 5">
    <name type="scientific">Hibiscus sabdariffa</name>
    <name type="common">roselle</name>
    <dbReference type="NCBI Taxonomy" id="183260"/>
    <lineage>
        <taxon>Eukaryota</taxon>
        <taxon>Viridiplantae</taxon>
        <taxon>Streptophyta</taxon>
        <taxon>Embryophyta</taxon>
        <taxon>Tracheophyta</taxon>
        <taxon>Spermatophyta</taxon>
        <taxon>Magnoliopsida</taxon>
        <taxon>eudicotyledons</taxon>
        <taxon>Gunneridae</taxon>
        <taxon>Pentapetalae</taxon>
        <taxon>rosids</taxon>
        <taxon>malvids</taxon>
        <taxon>Malvales</taxon>
        <taxon>Malvaceae</taxon>
        <taxon>Malvoideae</taxon>
        <taxon>Hibiscus</taxon>
    </lineage>
</organism>
<dbReference type="PANTHER" id="PTHR33463:SF136">
    <property type="entry name" value="NB-ARC DOMAIN-CONTAINING PROTEIN"/>
    <property type="match status" value="1"/>
</dbReference>
<dbReference type="InterPro" id="IPR002182">
    <property type="entry name" value="NB-ARC"/>
</dbReference>
<sequence length="303" mass="33996">METFISIVGSICGSIAGTATENAVGPITQQLSYLFKHRTKFQNLRNKVQELKAARERVEQSVREAKMNGEVIFPDVETWLTVVNEKIFDQAATQLEEYEKKSKRRCFAGCCPDLKSRYQFINRVSYRPPVQAIDINRPVKDYASFESRTGAFNGVMAALKDDNVKKVGMYGMGGVGKTTLVKEVALQAKEKLSFTAVVFVAVTQTPNMLDIQNKIAEKLNLKLDKTDMDVRATRLRQRLKTKKKVLIILDDIWVTLNLEALGVPAADQHNGCKILMTSRSLDVLKSMDALQNLSIETLNEDEA</sequence>
<keyword evidence="2" id="KW-0175">Coiled coil</keyword>
<dbReference type="InterPro" id="IPR027417">
    <property type="entry name" value="P-loop_NTPase"/>
</dbReference>
<gene>
    <name evidence="4" type="ORF">V6N11_079566</name>
</gene>
<evidence type="ECO:0000313" key="4">
    <source>
        <dbReference type="EMBL" id="KAK9017080.1"/>
    </source>
</evidence>
<keyword evidence="5" id="KW-1185">Reference proteome</keyword>
<evidence type="ECO:0000313" key="5">
    <source>
        <dbReference type="Proteomes" id="UP001396334"/>
    </source>
</evidence>
<dbReference type="PANTHER" id="PTHR33463">
    <property type="entry name" value="NB-ARC DOMAIN-CONTAINING PROTEIN-RELATED"/>
    <property type="match status" value="1"/>
</dbReference>
<dbReference type="PRINTS" id="PR00364">
    <property type="entry name" value="DISEASERSIST"/>
</dbReference>
<protein>
    <recommendedName>
        <fullName evidence="3">NB-ARC domain-containing protein</fullName>
    </recommendedName>
</protein>
<evidence type="ECO:0000256" key="1">
    <source>
        <dbReference type="ARBA" id="ARBA00022821"/>
    </source>
</evidence>
<dbReference type="Gene3D" id="3.40.50.300">
    <property type="entry name" value="P-loop containing nucleotide triphosphate hydrolases"/>
    <property type="match status" value="1"/>
</dbReference>
<dbReference type="InterPro" id="IPR050905">
    <property type="entry name" value="Plant_NBS-LRR"/>
</dbReference>
<proteinExistence type="predicted"/>
<dbReference type="EMBL" id="JBBPBN010000020">
    <property type="protein sequence ID" value="KAK9017080.1"/>
    <property type="molecule type" value="Genomic_DNA"/>
</dbReference>
<accession>A0ABR2RVS4</accession>
<dbReference type="Proteomes" id="UP001396334">
    <property type="component" value="Unassembled WGS sequence"/>
</dbReference>
<dbReference type="SUPFAM" id="SSF52540">
    <property type="entry name" value="P-loop containing nucleoside triphosphate hydrolases"/>
    <property type="match status" value="1"/>
</dbReference>
<evidence type="ECO:0000256" key="2">
    <source>
        <dbReference type="SAM" id="Coils"/>
    </source>
</evidence>
<comment type="caution">
    <text evidence="4">The sequence shown here is derived from an EMBL/GenBank/DDBJ whole genome shotgun (WGS) entry which is preliminary data.</text>
</comment>
<feature type="domain" description="NB-ARC" evidence="3">
    <location>
        <begin position="155"/>
        <end position="303"/>
    </location>
</feature>
<name>A0ABR2RVS4_9ROSI</name>
<evidence type="ECO:0000259" key="3">
    <source>
        <dbReference type="Pfam" id="PF00931"/>
    </source>
</evidence>
<dbReference type="Pfam" id="PF00931">
    <property type="entry name" value="NB-ARC"/>
    <property type="match status" value="1"/>
</dbReference>
<reference evidence="4 5" key="1">
    <citation type="journal article" date="2024" name="G3 (Bethesda)">
        <title>Genome assembly of Hibiscus sabdariffa L. provides insights into metabolisms of medicinal natural products.</title>
        <authorList>
            <person name="Kim T."/>
        </authorList>
    </citation>
    <scope>NUCLEOTIDE SEQUENCE [LARGE SCALE GENOMIC DNA]</scope>
    <source>
        <strain evidence="4">TK-2024</strain>
        <tissue evidence="4">Old leaves</tissue>
    </source>
</reference>
<feature type="coiled-coil region" evidence="2">
    <location>
        <begin position="34"/>
        <end position="68"/>
    </location>
</feature>